<dbReference type="EMBL" id="VRMN01000010">
    <property type="protein sequence ID" value="KAA8492327.1"/>
    <property type="molecule type" value="Genomic_DNA"/>
</dbReference>
<dbReference type="PANTHER" id="PTHR36451">
    <property type="entry name" value="PAPS-DEPENDENT SULFOTRANSFERASE STF3"/>
    <property type="match status" value="1"/>
</dbReference>
<feature type="region of interest" description="Disordered" evidence="1">
    <location>
        <begin position="428"/>
        <end position="447"/>
    </location>
</feature>
<keyword evidence="2" id="KW-0472">Membrane</keyword>
<name>A0A5J4YPI8_PORPP</name>
<comment type="caution">
    <text evidence="3">The sequence shown here is derived from an EMBL/GenBank/DDBJ whole genome shotgun (WGS) entry which is preliminary data.</text>
</comment>
<dbReference type="PANTHER" id="PTHR36451:SF1">
    <property type="entry name" value="OMEGA-HYDROXY-BETA-DIHYDROMENAQUINONE-9 SULFOTRANSFERASE STF3"/>
    <property type="match status" value="1"/>
</dbReference>
<accession>A0A5J4YPI8</accession>
<keyword evidence="2" id="KW-1133">Transmembrane helix</keyword>
<dbReference type="InterPro" id="IPR052736">
    <property type="entry name" value="Stf3_sulfotransferase"/>
</dbReference>
<keyword evidence="4" id="KW-1185">Reference proteome</keyword>
<dbReference type="OrthoDB" id="429813at2759"/>
<keyword evidence="3" id="KW-0808">Transferase</keyword>
<dbReference type="OMA" id="PTDNMEL"/>
<organism evidence="3 4">
    <name type="scientific">Porphyridium purpureum</name>
    <name type="common">Red alga</name>
    <name type="synonym">Porphyridium cruentum</name>
    <dbReference type="NCBI Taxonomy" id="35688"/>
    <lineage>
        <taxon>Eukaryota</taxon>
        <taxon>Rhodophyta</taxon>
        <taxon>Bangiophyceae</taxon>
        <taxon>Porphyridiales</taxon>
        <taxon>Porphyridiaceae</taxon>
        <taxon>Porphyridium</taxon>
    </lineage>
</organism>
<proteinExistence type="predicted"/>
<reference evidence="4" key="1">
    <citation type="journal article" date="2019" name="Nat. Commun.">
        <title>Expansion of phycobilisome linker gene families in mesophilic red algae.</title>
        <authorList>
            <person name="Lee J."/>
            <person name="Kim D."/>
            <person name="Bhattacharya D."/>
            <person name="Yoon H.S."/>
        </authorList>
    </citation>
    <scope>NUCLEOTIDE SEQUENCE [LARGE SCALE GENOMIC DNA]</scope>
    <source>
        <strain evidence="4">CCMP 1328</strain>
    </source>
</reference>
<dbReference type="GO" id="GO:0016740">
    <property type="term" value="F:transferase activity"/>
    <property type="evidence" value="ECO:0007669"/>
    <property type="project" value="UniProtKB-KW"/>
</dbReference>
<evidence type="ECO:0000256" key="1">
    <source>
        <dbReference type="SAM" id="MobiDB-lite"/>
    </source>
</evidence>
<dbReference type="SUPFAM" id="SSF52540">
    <property type="entry name" value="P-loop containing nucleoside triphosphate hydrolases"/>
    <property type="match status" value="1"/>
</dbReference>
<dbReference type="AlphaFoldDB" id="A0A5J4YPI8"/>
<evidence type="ECO:0000256" key="2">
    <source>
        <dbReference type="SAM" id="Phobius"/>
    </source>
</evidence>
<keyword evidence="2" id="KW-0812">Transmembrane</keyword>
<sequence>MAAATYLRGFDDTERRDDCSVPFTPKHVYSLKNNTLSGVTLGQWASILRRHGRSIQWRVYWFRVLFVTVMAFFNSVLAVIEWIVYGRRVREMQHWLTSHAAELRPVFILGHPRTGTTLLHNLLALDEQRFTYCSIFTAGFPSSFLVFERLGKWLLAGLLDATRPMDNMPLEFDLPGEDELATSLLADGVSPYTGTLYFMSIEREFRSLFALREADPTDAAQWRAAFLLFISKLLVRDEIMRNVDEGSHARRAENLRVLLVKSPCHTARVPVLRSVFPNAQFCYVHRDPYEVYASAEHMADTTYWFTTLQVLREAEVREFIFAQFELLYNEYAASQAEKCHAVEIAYAQLARDPEGVVVDIYARCGWELSVNMRQALKKALRGKTFAMYRRNTHRPLPESLRADIARRWRPYFDRFGYIANSHVRHASSATRRHPLERSSCDAGRTSS</sequence>
<feature type="transmembrane region" description="Helical" evidence="2">
    <location>
        <begin position="60"/>
        <end position="85"/>
    </location>
</feature>
<evidence type="ECO:0000313" key="4">
    <source>
        <dbReference type="Proteomes" id="UP000324585"/>
    </source>
</evidence>
<evidence type="ECO:0000313" key="3">
    <source>
        <dbReference type="EMBL" id="KAA8492327.1"/>
    </source>
</evidence>
<dbReference type="Proteomes" id="UP000324585">
    <property type="component" value="Unassembled WGS sequence"/>
</dbReference>
<dbReference type="Gene3D" id="3.40.50.300">
    <property type="entry name" value="P-loop containing nucleotide triphosphate hydrolases"/>
    <property type="match status" value="1"/>
</dbReference>
<gene>
    <name evidence="3" type="ORF">FVE85_3765</name>
</gene>
<protein>
    <submittedName>
        <fullName evidence="3">PAPS-dependent sulfotransferase Stf3</fullName>
    </submittedName>
</protein>
<dbReference type="Pfam" id="PF13469">
    <property type="entry name" value="Sulfotransfer_3"/>
    <property type="match status" value="1"/>
</dbReference>
<dbReference type="InterPro" id="IPR027417">
    <property type="entry name" value="P-loop_NTPase"/>
</dbReference>